<accession>A0ABP0RPD5</accession>
<sequence>MASCDNLHQWRRALEALETLQSADLRLDTDSDDFAPCCDLAISACAKGSNWQGALEMLTKMKGCSMRTGDVTYSAAITACSNTEEWRVAMALCGELMMCHLEPGIWCTASAHACDKVGAWLQALSIFEWVSDRTEVDGALAGSVLSSLSSSKGASCALELLRCLGRQWQPAVPEVEVEAGSAGVLCHRPGIVVVNKASGESTESLLLRCSKSFGIQLRLASRLDAPTSGVLPLACGESAGKYLQAQFAGRLVRKDYICLCAGPSLGEMHSSAVISQPLLTTGQDGINSRTIVSKIGRPAKTAYVVQARYWHSAPPVEEQELILLRVRPLTGRTHQIRVHLASIGRPILGDMVYGTPAVGHACFRLFLHCAKLRLFDFTGSTFTAEAPLPAALRDFLEALEEKVGAAKQQLEIPLDVVADIPGKVDSSDFVDIKLDARNLIEADVKSALTDLDWFGKVNALYCGKAAEAEMDVAAKTMGAMKPAAALSFLHGGFFPNIVDLETTLAYDCCKGNPGNFAKQRHPRHAGLLESLQIAAPLGRLWHFAALQPGALVGLLRLRGFYEVAPMGLTKLLGRGCLRQVEMVEIEELLVSRGALELAFPAAAQGIGCSEREADWLVAFCIGLAKNTSLKKTVGFEARKFSGRVLEDGVREMPLSIWDLPNLFAAHDLETLELQVHSGANVKPEVVILVGCGGKMALTVLLSLGLTRLCYLRVDSPTDAKLKEELTKACRPNIGGIDEEVDAGKPGFGPRGHVFTEPHNYQVAAVLQAQAAPEWGRFCWALAALGTARTDSEKGKQLKNLEQLPPVKVRFGPLTGRPGRREHHKFGAADRKATYYYRFHKLIGKANWRKYIERYVAPRSIENRQRWIPTPWPTYQQGKHARSWNWRLPKGLAAATTGDDVLEVWIKFRHKLPKKTFHYFKLLKRLTEVGGCERTDWRLRFVTSRLHKIHRKVLNLPRLAKYYAELNIINELEHVSRFIRKMLPRYNPHQLALTAHAFGIAKLQDKDMMAKIARLIAPRLSEITPMELVRLAQAYASTEVCHYTLLAQLSAQAQVRVQQASTGEVIPGSCPSFSQLVELAEAFAQLKFQDYSFFEMVSLQAETFLLHGYPGPTPPALAGLCQACARLKVHEIRLFEVILAHVEDNWYDYPAWSLAEIGAALAPIMPSARFENVYRQMLTQIRHDRDTLNLRGLTAAARFMAEVDHKGQFLPGFAEALAQRFMALKDESKERYDVARVTEIFAKRCPEDQALFSTLCRHLHRHLGIFEPVDFVRFTRGLAASEYRDQRVTHALPKWAQKRHQEFSPHDWDSFVTSLTKLGASDVRESQLREIGPPAPSEPATFSGGQMAMAKAQITSNG</sequence>
<feature type="domain" description="Pseudouridine synthase RsuA/RluA-like" evidence="3">
    <location>
        <begin position="182"/>
        <end position="342"/>
    </location>
</feature>
<reference evidence="4 5" key="1">
    <citation type="submission" date="2024-02" db="EMBL/GenBank/DDBJ databases">
        <authorList>
            <person name="Chen Y."/>
            <person name="Shah S."/>
            <person name="Dougan E. K."/>
            <person name="Thang M."/>
            <person name="Chan C."/>
        </authorList>
    </citation>
    <scope>NUCLEOTIDE SEQUENCE [LARGE SCALE GENOMIC DNA]</scope>
</reference>
<dbReference type="Gene3D" id="1.25.40.10">
    <property type="entry name" value="Tetratricopeptide repeat domain"/>
    <property type="match status" value="1"/>
</dbReference>
<dbReference type="CDD" id="cd02869">
    <property type="entry name" value="PseudoU_synth_RluA_like"/>
    <property type="match status" value="1"/>
</dbReference>
<evidence type="ECO:0000313" key="5">
    <source>
        <dbReference type="Proteomes" id="UP001642484"/>
    </source>
</evidence>
<comment type="similarity">
    <text evidence="1">Belongs to the pseudouridine synthase RluA family.</text>
</comment>
<dbReference type="Gene3D" id="3.30.2350.10">
    <property type="entry name" value="Pseudouridine synthase"/>
    <property type="match status" value="1"/>
</dbReference>
<dbReference type="PANTHER" id="PTHR21600:SF87">
    <property type="entry name" value="RNA PSEUDOURIDYLATE SYNTHASE DOMAIN-CONTAINING PROTEIN 1"/>
    <property type="match status" value="1"/>
</dbReference>
<protein>
    <recommendedName>
        <fullName evidence="3">Pseudouridine synthase RsuA/RluA-like domain-containing protein</fullName>
    </recommendedName>
</protein>
<dbReference type="InterPro" id="IPR011990">
    <property type="entry name" value="TPR-like_helical_dom_sf"/>
</dbReference>
<evidence type="ECO:0000256" key="1">
    <source>
        <dbReference type="ARBA" id="ARBA00010876"/>
    </source>
</evidence>
<comment type="caution">
    <text evidence="4">The sequence shown here is derived from an EMBL/GenBank/DDBJ whole genome shotgun (WGS) entry which is preliminary data.</text>
</comment>
<dbReference type="InterPro" id="IPR050188">
    <property type="entry name" value="RluA_PseudoU_synthase"/>
</dbReference>
<dbReference type="Proteomes" id="UP001642484">
    <property type="component" value="Unassembled WGS sequence"/>
</dbReference>
<dbReference type="SUPFAM" id="SSF55120">
    <property type="entry name" value="Pseudouridine synthase"/>
    <property type="match status" value="1"/>
</dbReference>
<proteinExistence type="inferred from homology"/>
<keyword evidence="5" id="KW-1185">Reference proteome</keyword>
<dbReference type="InterPro" id="IPR006145">
    <property type="entry name" value="PsdUridine_synth_RsuA/RluA"/>
</dbReference>
<dbReference type="Pfam" id="PF00849">
    <property type="entry name" value="PseudoU_synth_2"/>
    <property type="match status" value="1"/>
</dbReference>
<dbReference type="InterPro" id="IPR020103">
    <property type="entry name" value="PsdUridine_synth_cat_dom_sf"/>
</dbReference>
<evidence type="ECO:0000256" key="2">
    <source>
        <dbReference type="SAM" id="MobiDB-lite"/>
    </source>
</evidence>
<name>A0ABP0RPD5_9DINO</name>
<dbReference type="EMBL" id="CAXAMN010026295">
    <property type="protein sequence ID" value="CAK9101975.1"/>
    <property type="molecule type" value="Genomic_DNA"/>
</dbReference>
<dbReference type="PANTHER" id="PTHR21600">
    <property type="entry name" value="MITOCHONDRIAL RNA PSEUDOURIDINE SYNTHASE"/>
    <property type="match status" value="1"/>
</dbReference>
<organism evidence="4 5">
    <name type="scientific">Durusdinium trenchii</name>
    <dbReference type="NCBI Taxonomy" id="1381693"/>
    <lineage>
        <taxon>Eukaryota</taxon>
        <taxon>Sar</taxon>
        <taxon>Alveolata</taxon>
        <taxon>Dinophyceae</taxon>
        <taxon>Suessiales</taxon>
        <taxon>Symbiodiniaceae</taxon>
        <taxon>Durusdinium</taxon>
    </lineage>
</organism>
<gene>
    <name evidence="4" type="ORF">CCMP2556_LOCUS48034</name>
</gene>
<feature type="region of interest" description="Disordered" evidence="2">
    <location>
        <begin position="1328"/>
        <end position="1357"/>
    </location>
</feature>
<evidence type="ECO:0000313" key="4">
    <source>
        <dbReference type="EMBL" id="CAK9101975.1"/>
    </source>
</evidence>
<evidence type="ECO:0000259" key="3">
    <source>
        <dbReference type="Pfam" id="PF00849"/>
    </source>
</evidence>